<dbReference type="CDD" id="cd10967">
    <property type="entry name" value="CE4_GLA_like_6s"/>
    <property type="match status" value="1"/>
</dbReference>
<keyword evidence="5" id="KW-1185">Reference proteome</keyword>
<evidence type="ECO:0000313" key="5">
    <source>
        <dbReference type="Proteomes" id="UP000282656"/>
    </source>
</evidence>
<dbReference type="PANTHER" id="PTHR34216:SF11">
    <property type="entry name" value="CHITOOLIGOSACCHARIDE DEACETYLASE"/>
    <property type="match status" value="1"/>
</dbReference>
<dbReference type="Proteomes" id="UP000282656">
    <property type="component" value="Unassembled WGS sequence"/>
</dbReference>
<proteinExistence type="predicted"/>
<evidence type="ECO:0000313" key="4">
    <source>
        <dbReference type="EMBL" id="RKH63933.1"/>
    </source>
</evidence>
<dbReference type="InterPro" id="IPR051398">
    <property type="entry name" value="Polysacch_Deacetylase"/>
</dbReference>
<dbReference type="Gene3D" id="2.60.120.260">
    <property type="entry name" value="Galactose-binding domain-like"/>
    <property type="match status" value="1"/>
</dbReference>
<protein>
    <recommendedName>
        <fullName evidence="3">NodB homology domain-containing protein</fullName>
    </recommendedName>
</protein>
<feature type="domain" description="NodB homology" evidence="3">
    <location>
        <begin position="121"/>
        <end position="322"/>
    </location>
</feature>
<gene>
    <name evidence="4" type="ORF">D7X96_26660</name>
</gene>
<organism evidence="4 5">
    <name type="scientific">Corallococcus interemptor</name>
    <dbReference type="NCBI Taxonomy" id="2316720"/>
    <lineage>
        <taxon>Bacteria</taxon>
        <taxon>Pseudomonadati</taxon>
        <taxon>Myxococcota</taxon>
        <taxon>Myxococcia</taxon>
        <taxon>Myxococcales</taxon>
        <taxon>Cystobacterineae</taxon>
        <taxon>Myxococcaceae</taxon>
        <taxon>Corallococcus</taxon>
    </lineage>
</organism>
<evidence type="ECO:0000256" key="1">
    <source>
        <dbReference type="ARBA" id="ARBA00022729"/>
    </source>
</evidence>
<dbReference type="InterPro" id="IPR011330">
    <property type="entry name" value="Glyco_hydro/deAcase_b/a-brl"/>
</dbReference>
<feature type="region of interest" description="Disordered" evidence="2">
    <location>
        <begin position="1"/>
        <end position="47"/>
    </location>
</feature>
<dbReference type="GO" id="GO:0016810">
    <property type="term" value="F:hydrolase activity, acting on carbon-nitrogen (but not peptide) bonds"/>
    <property type="evidence" value="ECO:0007669"/>
    <property type="project" value="InterPro"/>
</dbReference>
<dbReference type="InterPro" id="IPR002509">
    <property type="entry name" value="NODB_dom"/>
</dbReference>
<feature type="compositionally biased region" description="Pro residues" evidence="2">
    <location>
        <begin position="356"/>
        <end position="370"/>
    </location>
</feature>
<feature type="region of interest" description="Disordered" evidence="2">
    <location>
        <begin position="351"/>
        <end position="371"/>
    </location>
</feature>
<dbReference type="GO" id="GO:0005975">
    <property type="term" value="P:carbohydrate metabolic process"/>
    <property type="evidence" value="ECO:0007669"/>
    <property type="project" value="InterPro"/>
</dbReference>
<dbReference type="Gene3D" id="3.20.20.370">
    <property type="entry name" value="Glycoside hydrolase/deacetylase"/>
    <property type="match status" value="1"/>
</dbReference>
<evidence type="ECO:0000256" key="2">
    <source>
        <dbReference type="SAM" id="MobiDB-lite"/>
    </source>
</evidence>
<dbReference type="PANTHER" id="PTHR34216">
    <property type="match status" value="1"/>
</dbReference>
<dbReference type="PROSITE" id="PS51677">
    <property type="entry name" value="NODB"/>
    <property type="match status" value="1"/>
</dbReference>
<dbReference type="EMBL" id="RAWM01000090">
    <property type="protein sequence ID" value="RKH63933.1"/>
    <property type="molecule type" value="Genomic_DNA"/>
</dbReference>
<accession>A0A3A8Q5H4</accession>
<dbReference type="Pfam" id="PF01522">
    <property type="entry name" value="Polysacc_deac_1"/>
    <property type="match status" value="1"/>
</dbReference>
<dbReference type="SUPFAM" id="SSF88713">
    <property type="entry name" value="Glycoside hydrolase/deacetylase"/>
    <property type="match status" value="1"/>
</dbReference>
<sequence length="543" mass="58120">MGSIRRRSCPMAGCSSRREATNPKRPSSTPRCELEGHPRTPSPCDERPVALTREQPRHASGPLGSGRNARTLAGTMPPLFFRFAHAFGLSLLWMALACQGSGSEEALEQQSPSLVLEPGQLVVSITFDDARASQVTAASLLEARGMRGTFFVSSGRLGMTGYLTRDQLRRFQTAGHEVGGHTVSHVQLPTLDVDSQRRQVCDDRVALMNAGLRVTSFAYPSGARDATTEQVVIDCNYNSARESGGLRTPDSCTGCPYAETVPPQDAFAIRNHGSVQRTQTLADLQGLVLRAESAGGGWVPIAFHEICPGPCPTSETYGINVSTFTAFLDWLAARASRGTFVRTEDQVIGGAVKPPVNGPPLPDAGTPPPTQLLANPSLETDSNGDGAPDCWQRGGYGANAYSWSRTTDAHSGTWAQRLSVTSYSSGDRKLISLEDLGACAPPLTPGHRYRVSAWYKATAAPLFKAYYRNASGGWAWWAQSALLPTRGTYGYAEWTTPAAPSAGRGLSVGLALERVGTLTMDDFRLEDLGPGPFAPLEPEPPVP</sequence>
<feature type="compositionally biased region" description="Basic and acidic residues" evidence="2">
    <location>
        <begin position="32"/>
        <end position="47"/>
    </location>
</feature>
<name>A0A3A8Q5H4_9BACT</name>
<keyword evidence="1" id="KW-0732">Signal</keyword>
<comment type="caution">
    <text evidence="4">The sequence shown here is derived from an EMBL/GenBank/DDBJ whole genome shotgun (WGS) entry which is preliminary data.</text>
</comment>
<dbReference type="AlphaFoldDB" id="A0A3A8Q5H4"/>
<evidence type="ECO:0000259" key="3">
    <source>
        <dbReference type="PROSITE" id="PS51677"/>
    </source>
</evidence>
<reference evidence="5" key="1">
    <citation type="submission" date="2018-09" db="EMBL/GenBank/DDBJ databases">
        <authorList>
            <person name="Livingstone P.G."/>
            <person name="Whitworth D.E."/>
        </authorList>
    </citation>
    <scope>NUCLEOTIDE SEQUENCE [LARGE SCALE GENOMIC DNA]</scope>
    <source>
        <strain evidence="5">AB047A</strain>
    </source>
</reference>